<evidence type="ECO:0000259" key="11">
    <source>
        <dbReference type="PROSITE" id="PS51007"/>
    </source>
</evidence>
<dbReference type="InterPro" id="IPR020472">
    <property type="entry name" value="WD40_PAC1"/>
</dbReference>
<dbReference type="InterPro" id="IPR009056">
    <property type="entry name" value="Cyt_c-like_dom"/>
</dbReference>
<dbReference type="Pfam" id="PF00400">
    <property type="entry name" value="WD40"/>
    <property type="match status" value="5"/>
</dbReference>
<accession>A0ABT8AH09</accession>
<evidence type="ECO:0000256" key="2">
    <source>
        <dbReference type="ARBA" id="ARBA00022574"/>
    </source>
</evidence>
<dbReference type="Proteomes" id="UP001529369">
    <property type="component" value="Unassembled WGS sequence"/>
</dbReference>
<evidence type="ECO:0000313" key="12">
    <source>
        <dbReference type="EMBL" id="MDN3568841.1"/>
    </source>
</evidence>
<name>A0ABT8AH09_9PROT</name>
<dbReference type="InterPro" id="IPR002327">
    <property type="entry name" value="Cyt_c_1A/1B"/>
</dbReference>
<evidence type="ECO:0000256" key="3">
    <source>
        <dbReference type="ARBA" id="ARBA00022617"/>
    </source>
</evidence>
<protein>
    <recommendedName>
        <fullName evidence="11">Cytochrome c domain-containing protein</fullName>
    </recommendedName>
</protein>
<keyword evidence="1" id="KW-0813">Transport</keyword>
<dbReference type="PRINTS" id="PR00320">
    <property type="entry name" value="GPROTEINBRPT"/>
</dbReference>
<keyword evidence="5" id="KW-0677">Repeat</keyword>
<dbReference type="InterPro" id="IPR036909">
    <property type="entry name" value="Cyt_c-like_dom_sf"/>
</dbReference>
<dbReference type="Gene3D" id="2.130.10.10">
    <property type="entry name" value="YVTN repeat-like/Quinoprotein amine dehydrogenase"/>
    <property type="match status" value="2"/>
</dbReference>
<keyword evidence="3 9" id="KW-0349">Heme</keyword>
<dbReference type="InterPro" id="IPR001680">
    <property type="entry name" value="WD40_rpt"/>
</dbReference>
<dbReference type="SUPFAM" id="SSF46626">
    <property type="entry name" value="Cytochrome c"/>
    <property type="match status" value="1"/>
</dbReference>
<dbReference type="SUPFAM" id="SSF50978">
    <property type="entry name" value="WD40 repeat-like"/>
    <property type="match status" value="1"/>
</dbReference>
<dbReference type="PANTHER" id="PTHR44129">
    <property type="entry name" value="WD REPEAT-CONTAINING PROTEIN POP1"/>
    <property type="match status" value="1"/>
</dbReference>
<keyword evidence="4 9" id="KW-0479">Metal-binding</keyword>
<dbReference type="PROSITE" id="PS51007">
    <property type="entry name" value="CYTC"/>
    <property type="match status" value="1"/>
</dbReference>
<keyword evidence="2 8" id="KW-0853">WD repeat</keyword>
<evidence type="ECO:0000256" key="9">
    <source>
        <dbReference type="PROSITE-ProRule" id="PRU00433"/>
    </source>
</evidence>
<evidence type="ECO:0000256" key="5">
    <source>
        <dbReference type="ARBA" id="ARBA00022737"/>
    </source>
</evidence>
<organism evidence="12 13">
    <name type="scientific">Paeniroseomonas aquatica</name>
    <dbReference type="NCBI Taxonomy" id="373043"/>
    <lineage>
        <taxon>Bacteria</taxon>
        <taxon>Pseudomonadati</taxon>
        <taxon>Pseudomonadota</taxon>
        <taxon>Alphaproteobacteria</taxon>
        <taxon>Acetobacterales</taxon>
        <taxon>Acetobacteraceae</taxon>
        <taxon>Paeniroseomonas</taxon>
    </lineage>
</organism>
<feature type="repeat" description="WD" evidence="8">
    <location>
        <begin position="256"/>
        <end position="297"/>
    </location>
</feature>
<evidence type="ECO:0000313" key="13">
    <source>
        <dbReference type="Proteomes" id="UP001529369"/>
    </source>
</evidence>
<dbReference type="RefSeq" id="WP_290320962.1">
    <property type="nucleotide sequence ID" value="NZ_JAUFPN010000308.1"/>
</dbReference>
<proteinExistence type="predicted"/>
<feature type="repeat" description="WD" evidence="8">
    <location>
        <begin position="60"/>
        <end position="100"/>
    </location>
</feature>
<dbReference type="InterPro" id="IPR036322">
    <property type="entry name" value="WD40_repeat_dom_sf"/>
</dbReference>
<comment type="caution">
    <text evidence="12">The sequence shown here is derived from an EMBL/GenBank/DDBJ whole genome shotgun (WGS) entry which is preliminary data.</text>
</comment>
<keyword evidence="13" id="KW-1185">Reference proteome</keyword>
<evidence type="ECO:0000256" key="4">
    <source>
        <dbReference type="ARBA" id="ARBA00022723"/>
    </source>
</evidence>
<dbReference type="Gene3D" id="1.10.760.10">
    <property type="entry name" value="Cytochrome c-like domain"/>
    <property type="match status" value="1"/>
</dbReference>
<feature type="repeat" description="WD" evidence="8">
    <location>
        <begin position="102"/>
        <end position="133"/>
    </location>
</feature>
<feature type="domain" description="Cytochrome c" evidence="11">
    <location>
        <begin position="302"/>
        <end position="403"/>
    </location>
</feature>
<evidence type="ECO:0000256" key="1">
    <source>
        <dbReference type="ARBA" id="ARBA00022448"/>
    </source>
</evidence>
<dbReference type="EMBL" id="JAUFPN010000308">
    <property type="protein sequence ID" value="MDN3568841.1"/>
    <property type="molecule type" value="Genomic_DNA"/>
</dbReference>
<sequence>MRLLLLLLLLLPRTLPAQDLAGHGGPVRALAPLGPLLASAGFDQAIILWDPPTATARRVIRWHAGAVNALATLPDGTLASAGEDARIALWPAGSGDAPARVLEGHTAPIAALAAGPDGTLASAGWDATLRLWSPGGTSRVLEGHRGPVNAVTWTPRGWVSAGYDGTIRLWDAQGSRTLAGFGVPRNALLALPDGLAAAGADGALRRIGADGTLQVLTAGTLPLVALAATADGATIAAASLGGSVTLWSEDRLRGTLDGPGSPVWSLAFAADGRTLWTGGQDRLVRRWDVATGTPLGPLANAMAAPAAPAAFRACAACHALTAEAQAMAGPHLQGLFGRRMGSLPGYAYSPRLAQGDIVWTPETVADLFTRGPDVVTPGTRMPVQTLGNADEMAALIRFLREATR</sequence>
<feature type="repeat" description="WD" evidence="8">
    <location>
        <begin position="141"/>
        <end position="180"/>
    </location>
</feature>
<keyword evidence="6" id="KW-0249">Electron transport</keyword>
<feature type="chain" id="PRO_5045801850" description="Cytochrome c domain-containing protein" evidence="10">
    <location>
        <begin position="18"/>
        <end position="404"/>
    </location>
</feature>
<dbReference type="PROSITE" id="PS50082">
    <property type="entry name" value="WD_REPEATS_2"/>
    <property type="match status" value="4"/>
</dbReference>
<evidence type="ECO:0000256" key="10">
    <source>
        <dbReference type="SAM" id="SignalP"/>
    </source>
</evidence>
<gene>
    <name evidence="12" type="ORF">QWZ14_31065</name>
</gene>
<dbReference type="PROSITE" id="PS50294">
    <property type="entry name" value="WD_REPEATS_REGION"/>
    <property type="match status" value="3"/>
</dbReference>
<dbReference type="SMART" id="SM00320">
    <property type="entry name" value="WD40"/>
    <property type="match status" value="6"/>
</dbReference>
<dbReference type="InterPro" id="IPR050349">
    <property type="entry name" value="WD_LIS1/nudF_dynein_reg"/>
</dbReference>
<evidence type="ECO:0000256" key="8">
    <source>
        <dbReference type="PROSITE-ProRule" id="PRU00221"/>
    </source>
</evidence>
<keyword evidence="7 9" id="KW-0408">Iron</keyword>
<dbReference type="InterPro" id="IPR015943">
    <property type="entry name" value="WD40/YVTN_repeat-like_dom_sf"/>
</dbReference>
<feature type="signal peptide" evidence="10">
    <location>
        <begin position="1"/>
        <end position="17"/>
    </location>
</feature>
<dbReference type="PRINTS" id="PR00604">
    <property type="entry name" value="CYTCHRMECIAB"/>
</dbReference>
<reference evidence="13" key="1">
    <citation type="journal article" date="2019" name="Int. J. Syst. Evol. Microbiol.">
        <title>The Global Catalogue of Microorganisms (GCM) 10K type strain sequencing project: providing services to taxonomists for standard genome sequencing and annotation.</title>
        <authorList>
            <consortium name="The Broad Institute Genomics Platform"/>
            <consortium name="The Broad Institute Genome Sequencing Center for Infectious Disease"/>
            <person name="Wu L."/>
            <person name="Ma J."/>
        </authorList>
    </citation>
    <scope>NUCLEOTIDE SEQUENCE [LARGE SCALE GENOMIC DNA]</scope>
    <source>
        <strain evidence="13">CECT 7131</strain>
    </source>
</reference>
<evidence type="ECO:0000256" key="7">
    <source>
        <dbReference type="ARBA" id="ARBA00023004"/>
    </source>
</evidence>
<dbReference type="CDD" id="cd00200">
    <property type="entry name" value="WD40"/>
    <property type="match status" value="1"/>
</dbReference>
<keyword evidence="10" id="KW-0732">Signal</keyword>
<evidence type="ECO:0000256" key="6">
    <source>
        <dbReference type="ARBA" id="ARBA00022982"/>
    </source>
</evidence>